<keyword evidence="1" id="KW-0732">Signal</keyword>
<feature type="domain" description="SGNH hydrolase-type esterase" evidence="2">
    <location>
        <begin position="173"/>
        <end position="341"/>
    </location>
</feature>
<dbReference type="InterPro" id="IPR013830">
    <property type="entry name" value="SGNH_hydro"/>
</dbReference>
<evidence type="ECO:0000313" key="4">
    <source>
        <dbReference type="EMBL" id="AXE21331.1"/>
    </source>
</evidence>
<dbReference type="CDD" id="cd00229">
    <property type="entry name" value="SGNH_hydrolase"/>
    <property type="match status" value="1"/>
</dbReference>
<feature type="signal peptide" evidence="1">
    <location>
        <begin position="1"/>
        <end position="18"/>
    </location>
</feature>
<keyword evidence="5" id="KW-1185">Reference proteome</keyword>
<feature type="chain" id="PRO_5044584394" description="SGNH hydrolase-type esterase domain-containing protein" evidence="1">
    <location>
        <begin position="19"/>
        <end position="359"/>
    </location>
</feature>
<evidence type="ECO:0000256" key="1">
    <source>
        <dbReference type="SAM" id="SignalP"/>
    </source>
</evidence>
<dbReference type="EMBL" id="CP030850">
    <property type="protein sequence ID" value="AXE21331.1"/>
    <property type="molecule type" value="Genomic_DNA"/>
</dbReference>
<accession>A0A344TRR0</accession>
<dbReference type="Gene3D" id="3.40.50.1110">
    <property type="entry name" value="SGNH hydrolase"/>
    <property type="match status" value="1"/>
</dbReference>
<dbReference type="Proteomes" id="UP000251993">
    <property type="component" value="Chromosome"/>
</dbReference>
<reference evidence="4 5" key="1">
    <citation type="submission" date="2018-07" db="EMBL/GenBank/DDBJ databases">
        <title>Genome sequencing of Runella.</title>
        <authorList>
            <person name="Baek M.-G."/>
            <person name="Yi H."/>
        </authorList>
    </citation>
    <scope>NUCLEOTIDE SEQUENCE [LARGE SCALE GENOMIC DNA]</scope>
    <source>
        <strain evidence="4 5">HYN0085</strain>
    </source>
</reference>
<dbReference type="EMBL" id="CP030850">
    <property type="protein sequence ID" value="AXE16264.1"/>
    <property type="molecule type" value="Genomic_DNA"/>
</dbReference>
<protein>
    <recommendedName>
        <fullName evidence="2">SGNH hydrolase-type esterase domain-containing protein</fullName>
    </recommendedName>
</protein>
<evidence type="ECO:0000313" key="5">
    <source>
        <dbReference type="Proteomes" id="UP000251993"/>
    </source>
</evidence>
<sequence length="359" mass="38755">MKKTFLLLLIALSGGVFGQVFPTKNNAPATTRDMVREDGLKISAIFGTYSAAANVAQNTVLITGRVRSTGGSNIYIEKFSLFSDRDCTVRLQINLIGGIASLAGAVNYDIPLKAGVRNEYTYESLVPWGAVISVLLREVTDTSGNMKVTLVYDGYEVTQNTDFFAPISIVGWGDSIMKGANATVSDTDPNTSYFLQVVKYYEGLGYRVKPVNKSIPGITALGMSQAKNWGYLNISNANIILICLGMNTSASEAAYIAEMTDLIRYKQRRYPNAKCVVMAPTTRLDGSETTLVGYRAALQALVNTTINDPKVKYLDLSQGYTGGAAANGVTVGDVHPNQTGHNNLATYLISYLTSNNILP</sequence>
<evidence type="ECO:0000259" key="2">
    <source>
        <dbReference type="Pfam" id="PF13472"/>
    </source>
</evidence>
<organism evidence="4 5">
    <name type="scientific">Runella rosea</name>
    <dbReference type="NCBI Taxonomy" id="2259595"/>
    <lineage>
        <taxon>Bacteria</taxon>
        <taxon>Pseudomonadati</taxon>
        <taxon>Bacteroidota</taxon>
        <taxon>Cytophagia</taxon>
        <taxon>Cytophagales</taxon>
        <taxon>Spirosomataceae</taxon>
        <taxon>Runella</taxon>
    </lineage>
</organism>
<dbReference type="SUPFAM" id="SSF52266">
    <property type="entry name" value="SGNH hydrolase"/>
    <property type="match status" value="1"/>
</dbReference>
<proteinExistence type="predicted"/>
<dbReference type="KEGG" id="run:DR864_00255"/>
<name>A0A344TRR0_9BACT</name>
<gene>
    <name evidence="3" type="ORF">DR864_00255</name>
    <name evidence="4" type="ORF">DR864_28120</name>
</gene>
<dbReference type="InterPro" id="IPR036514">
    <property type="entry name" value="SGNH_hydro_sf"/>
</dbReference>
<dbReference type="Pfam" id="PF13472">
    <property type="entry name" value="Lipase_GDSL_2"/>
    <property type="match status" value="1"/>
</dbReference>
<dbReference type="GO" id="GO:0016788">
    <property type="term" value="F:hydrolase activity, acting on ester bonds"/>
    <property type="evidence" value="ECO:0007669"/>
    <property type="project" value="UniProtKB-ARBA"/>
</dbReference>
<dbReference type="RefSeq" id="WP_114065085.1">
    <property type="nucleotide sequence ID" value="NZ_CP030850.1"/>
</dbReference>
<dbReference type="KEGG" id="run:DR864_28120"/>
<evidence type="ECO:0000313" key="3">
    <source>
        <dbReference type="EMBL" id="AXE16264.1"/>
    </source>
</evidence>
<dbReference type="AlphaFoldDB" id="A0A344TRR0"/>